<reference evidence="1" key="1">
    <citation type="journal article" date="2023" name="IScience">
        <title>Live-bearing cockroach genome reveals convergent evolutionary mechanisms linked to viviparity in insects and beyond.</title>
        <authorList>
            <person name="Fouks B."/>
            <person name="Harrison M.C."/>
            <person name="Mikhailova A.A."/>
            <person name="Marchal E."/>
            <person name="English S."/>
            <person name="Carruthers M."/>
            <person name="Jennings E.C."/>
            <person name="Chiamaka E.L."/>
            <person name="Frigard R.A."/>
            <person name="Pippel M."/>
            <person name="Attardo G.M."/>
            <person name="Benoit J.B."/>
            <person name="Bornberg-Bauer E."/>
            <person name="Tobe S.S."/>
        </authorList>
    </citation>
    <scope>NUCLEOTIDE SEQUENCE</scope>
    <source>
        <strain evidence="1">Stay&amp;Tobe</strain>
    </source>
</reference>
<evidence type="ECO:0000313" key="2">
    <source>
        <dbReference type="Proteomes" id="UP001233999"/>
    </source>
</evidence>
<evidence type="ECO:0000313" key="1">
    <source>
        <dbReference type="EMBL" id="KAJ9600893.1"/>
    </source>
</evidence>
<organism evidence="1 2">
    <name type="scientific">Diploptera punctata</name>
    <name type="common">Pacific beetle cockroach</name>
    <dbReference type="NCBI Taxonomy" id="6984"/>
    <lineage>
        <taxon>Eukaryota</taxon>
        <taxon>Metazoa</taxon>
        <taxon>Ecdysozoa</taxon>
        <taxon>Arthropoda</taxon>
        <taxon>Hexapoda</taxon>
        <taxon>Insecta</taxon>
        <taxon>Pterygota</taxon>
        <taxon>Neoptera</taxon>
        <taxon>Polyneoptera</taxon>
        <taxon>Dictyoptera</taxon>
        <taxon>Blattodea</taxon>
        <taxon>Blaberoidea</taxon>
        <taxon>Blaberidae</taxon>
        <taxon>Diplopterinae</taxon>
        <taxon>Diploptera</taxon>
    </lineage>
</organism>
<dbReference type="Proteomes" id="UP001233999">
    <property type="component" value="Unassembled WGS sequence"/>
</dbReference>
<name>A0AAD8ANH4_DIPPU</name>
<accession>A0AAD8ANH4</accession>
<keyword evidence="2" id="KW-1185">Reference proteome</keyword>
<protein>
    <submittedName>
        <fullName evidence="1">Uncharacterized protein</fullName>
    </submittedName>
</protein>
<feature type="non-terminal residue" evidence="1">
    <location>
        <position position="1"/>
    </location>
</feature>
<feature type="non-terminal residue" evidence="1">
    <location>
        <position position="82"/>
    </location>
</feature>
<dbReference type="AlphaFoldDB" id="A0AAD8ANH4"/>
<comment type="caution">
    <text evidence="1">The sequence shown here is derived from an EMBL/GenBank/DDBJ whole genome shotgun (WGS) entry which is preliminary data.</text>
</comment>
<proteinExistence type="predicted"/>
<dbReference type="EMBL" id="JASPKZ010000042">
    <property type="protein sequence ID" value="KAJ9600893.1"/>
    <property type="molecule type" value="Genomic_DNA"/>
</dbReference>
<sequence>RNIYTRRLDGPTKLALGNRTILHPCDIFNCFAIPPPRTLISAFYHSCCSSHSRYLPKKKYCPHLGRNAEGSVKLNAVDARLM</sequence>
<gene>
    <name evidence="1" type="ORF">L9F63_000936</name>
</gene>
<reference evidence="1" key="2">
    <citation type="submission" date="2023-05" db="EMBL/GenBank/DDBJ databases">
        <authorList>
            <person name="Fouks B."/>
        </authorList>
    </citation>
    <scope>NUCLEOTIDE SEQUENCE</scope>
    <source>
        <strain evidence="1">Stay&amp;Tobe</strain>
        <tissue evidence="1">Testes</tissue>
    </source>
</reference>